<evidence type="ECO:0000313" key="2">
    <source>
        <dbReference type="EMBL" id="KIK28084.1"/>
    </source>
</evidence>
<reference evidence="2" key="3">
    <citation type="submission" date="2015-02" db="EMBL/GenBank/DDBJ databases">
        <title>Evolutionary Origins and Diversification of the Mycorrhizal Mutualists.</title>
        <authorList>
            <consortium name="DOE Joint Genome Institute"/>
            <consortium name="Mycorrhizal Genomics Consortium"/>
            <person name="Kohler A."/>
            <person name="Kuo A."/>
            <person name="Nagy L.G."/>
            <person name="Floudas D."/>
            <person name="Copeland A."/>
            <person name="Barry K.W."/>
            <person name="Cichocki N."/>
            <person name="Veneault-Fourrey C."/>
            <person name="LaButti K."/>
            <person name="Lindquist E.A."/>
            <person name="Lipzen A."/>
            <person name="Lundell T."/>
            <person name="Morin E."/>
            <person name="Murat C."/>
            <person name="Riley R."/>
            <person name="Ohm R."/>
            <person name="Sun H."/>
            <person name="Tunlid A."/>
            <person name="Henrissat B."/>
            <person name="Grigoriev I.V."/>
            <person name="Hibbett D.S."/>
            <person name="Martin F."/>
        </authorList>
    </citation>
    <scope>NUCLEOTIDE SEQUENCE</scope>
    <source>
        <strain evidence="2 3">441</strain>
    </source>
</reference>
<evidence type="ECO:0000313" key="3">
    <source>
        <dbReference type="Proteomes" id="UP000054018"/>
    </source>
</evidence>
<protein>
    <submittedName>
        <fullName evidence="2">Uncharacterized protein</fullName>
    </submittedName>
</protein>
<proteinExistence type="predicted"/>
<dbReference type="EMBL" id="KN834096">
    <property type="protein sequence ID" value="KIK12305.1"/>
    <property type="molecule type" value="Genomic_DNA"/>
</dbReference>
<dbReference type="Proteomes" id="UP000054018">
    <property type="component" value="Unassembled WGS sequence"/>
</dbReference>
<keyword evidence="3" id="KW-1185">Reference proteome</keyword>
<sequence>MSAYAIFFTTLQLPIEPILVLLWIGLCNCVHRSSAFHPPDFPPQMTRGNCGERSLLCAQKSPGREPPISSHIAVSKSPQVREVRGKLEDSIGAGSGEGQGDRFGGWLYCKVP</sequence>
<gene>
    <name evidence="2" type="ORF">PISMIDRAFT_673772</name>
    <name evidence="1" type="ORF">PISMIDRAFT_689593</name>
</gene>
<dbReference type="EMBL" id="KN833693">
    <property type="protein sequence ID" value="KIK28084.1"/>
    <property type="molecule type" value="Genomic_DNA"/>
</dbReference>
<evidence type="ECO:0000313" key="1">
    <source>
        <dbReference type="EMBL" id="KIK12305.1"/>
    </source>
</evidence>
<organism evidence="2 3">
    <name type="scientific">Pisolithus microcarpus 441</name>
    <dbReference type="NCBI Taxonomy" id="765257"/>
    <lineage>
        <taxon>Eukaryota</taxon>
        <taxon>Fungi</taxon>
        <taxon>Dikarya</taxon>
        <taxon>Basidiomycota</taxon>
        <taxon>Agaricomycotina</taxon>
        <taxon>Agaricomycetes</taxon>
        <taxon>Agaricomycetidae</taxon>
        <taxon>Boletales</taxon>
        <taxon>Sclerodermatineae</taxon>
        <taxon>Pisolithaceae</taxon>
        <taxon>Pisolithus</taxon>
    </lineage>
</organism>
<dbReference type="HOGENOM" id="CLU_2146862_0_0_1"/>
<accession>A0A0C9ZPT9</accession>
<reference evidence="3" key="2">
    <citation type="submission" date="2015-01" db="EMBL/GenBank/DDBJ databases">
        <title>Evolutionary Origins and Diversification of the Mycorrhizal Mutualists.</title>
        <authorList>
            <consortium name="DOE Joint Genome Institute"/>
            <consortium name="Mycorrhizal Genomics Consortium"/>
            <person name="Kohler A."/>
            <person name="Kuo A."/>
            <person name="Nagy L.G."/>
            <person name="Floudas D."/>
            <person name="Copeland A."/>
            <person name="Barry K.W."/>
            <person name="Cichocki N."/>
            <person name="Veneault-Fourrey C."/>
            <person name="LaButti K."/>
            <person name="Lindquist E.A."/>
            <person name="Lipzen A."/>
            <person name="Lundell T."/>
            <person name="Morin E."/>
            <person name="Murat C."/>
            <person name="Riley R."/>
            <person name="Ohm R."/>
            <person name="Sun H."/>
            <person name="Tunlid A."/>
            <person name="Henrissat B."/>
            <person name="Grigoriev I.V."/>
            <person name="Hibbett D.S."/>
            <person name="Martin F."/>
        </authorList>
    </citation>
    <scope>NUCLEOTIDE SEQUENCE [LARGE SCALE GENOMIC DNA]</scope>
    <source>
        <strain evidence="1 3">441</strain>
    </source>
</reference>
<dbReference type="AlphaFoldDB" id="A0A0C9ZPT9"/>
<name>A0A0C9ZPT9_9AGAM</name>
<reference evidence="2 3" key="1">
    <citation type="submission" date="2014-04" db="EMBL/GenBank/DDBJ databases">
        <authorList>
            <consortium name="DOE Joint Genome Institute"/>
            <person name="Kuo A."/>
            <person name="Kohler A."/>
            <person name="Costa M.D."/>
            <person name="Nagy L.G."/>
            <person name="Floudas D."/>
            <person name="Copeland A."/>
            <person name="Barry K.W."/>
            <person name="Cichocki N."/>
            <person name="Veneault-Fourrey C."/>
            <person name="LaButti K."/>
            <person name="Lindquist E.A."/>
            <person name="Lipzen A."/>
            <person name="Lundell T."/>
            <person name="Morin E."/>
            <person name="Murat C."/>
            <person name="Sun H."/>
            <person name="Tunlid A."/>
            <person name="Henrissat B."/>
            <person name="Grigoriev I.V."/>
            <person name="Hibbett D.S."/>
            <person name="Martin F."/>
            <person name="Nordberg H.P."/>
            <person name="Cantor M.N."/>
            <person name="Hua S.X."/>
        </authorList>
    </citation>
    <scope>NUCLEOTIDE SEQUENCE [LARGE SCALE GENOMIC DNA]</scope>
    <source>
        <strain evidence="2 3">441</strain>
    </source>
</reference>